<feature type="transmembrane region" description="Helical" evidence="7">
    <location>
        <begin position="317"/>
        <end position="335"/>
    </location>
</feature>
<dbReference type="GO" id="GO:0005774">
    <property type="term" value="C:vacuolar membrane"/>
    <property type="evidence" value="ECO:0007669"/>
    <property type="project" value="TreeGrafter"/>
</dbReference>
<feature type="transmembrane region" description="Helical" evidence="7">
    <location>
        <begin position="139"/>
        <end position="158"/>
    </location>
</feature>
<gene>
    <name evidence="9" type="ORF">OIU85_000515</name>
</gene>
<name>A0A9Q0VLT3_SALVM</name>
<evidence type="ECO:0000256" key="7">
    <source>
        <dbReference type="SAM" id="Phobius"/>
    </source>
</evidence>
<evidence type="ECO:0000256" key="4">
    <source>
        <dbReference type="ARBA" id="ARBA00022970"/>
    </source>
</evidence>
<comment type="caution">
    <text evidence="9">The sequence shown here is derived from an EMBL/GenBank/DDBJ whole genome shotgun (WGS) entry which is preliminary data.</text>
</comment>
<keyword evidence="5 7" id="KW-1133">Transmembrane helix</keyword>
<feature type="transmembrane region" description="Helical" evidence="7">
    <location>
        <begin position="215"/>
        <end position="237"/>
    </location>
</feature>
<feature type="domain" description="Amino acid transporter transmembrane" evidence="8">
    <location>
        <begin position="195"/>
        <end position="303"/>
    </location>
</feature>
<keyword evidence="10" id="KW-1185">Reference proteome</keyword>
<evidence type="ECO:0000256" key="3">
    <source>
        <dbReference type="ARBA" id="ARBA00022692"/>
    </source>
</evidence>
<accession>A0A9Q0VLT3</accession>
<feature type="transmembrane region" description="Helical" evidence="7">
    <location>
        <begin position="24"/>
        <end position="44"/>
    </location>
</feature>
<keyword evidence="3 7" id="KW-0812">Transmembrane</keyword>
<dbReference type="PANTHER" id="PTHR22950:SF349">
    <property type="entry name" value="AMINO ACID TRANSPORTER TRANSMEMBRANE DOMAIN-CONTAINING PROTEIN"/>
    <property type="match status" value="1"/>
</dbReference>
<evidence type="ECO:0000256" key="6">
    <source>
        <dbReference type="ARBA" id="ARBA00023136"/>
    </source>
</evidence>
<keyword evidence="2" id="KW-0813">Transport</keyword>
<feature type="domain" description="Amino acid transporter transmembrane" evidence="8">
    <location>
        <begin position="20"/>
        <end position="190"/>
    </location>
</feature>
<evidence type="ECO:0000259" key="8">
    <source>
        <dbReference type="Pfam" id="PF01490"/>
    </source>
</evidence>
<keyword evidence="4" id="KW-0029">Amino-acid transport</keyword>
<keyword evidence="6 7" id="KW-0472">Membrane</keyword>
<evidence type="ECO:0000313" key="10">
    <source>
        <dbReference type="Proteomes" id="UP001151529"/>
    </source>
</evidence>
<feature type="transmembrane region" description="Helical" evidence="7">
    <location>
        <begin position="109"/>
        <end position="127"/>
    </location>
</feature>
<evidence type="ECO:0000256" key="5">
    <source>
        <dbReference type="ARBA" id="ARBA00022989"/>
    </source>
</evidence>
<reference evidence="9" key="1">
    <citation type="submission" date="2022-11" db="EMBL/GenBank/DDBJ databases">
        <authorList>
            <person name="Hyden B.L."/>
            <person name="Feng K."/>
            <person name="Yates T."/>
            <person name="Jawdy S."/>
            <person name="Smart L.B."/>
            <person name="Muchero W."/>
        </authorList>
    </citation>
    <scope>NUCLEOTIDE SEQUENCE</scope>
    <source>
        <tissue evidence="9">Shoot tip</tissue>
    </source>
</reference>
<comment type="subcellular location">
    <subcellularLocation>
        <location evidence="1">Membrane</location>
        <topology evidence="1">Multi-pass membrane protein</topology>
    </subcellularLocation>
</comment>
<dbReference type="Proteomes" id="UP001151529">
    <property type="component" value="Chromosome 16"/>
</dbReference>
<feature type="transmembrane region" description="Helical" evidence="7">
    <location>
        <begin position="257"/>
        <end position="278"/>
    </location>
</feature>
<evidence type="ECO:0000313" key="9">
    <source>
        <dbReference type="EMBL" id="KAJ6749890.1"/>
    </source>
</evidence>
<protein>
    <recommendedName>
        <fullName evidence="8">Amino acid transporter transmembrane domain-containing protein</fullName>
    </recommendedName>
</protein>
<evidence type="ECO:0000256" key="2">
    <source>
        <dbReference type="ARBA" id="ARBA00022448"/>
    </source>
</evidence>
<organism evidence="9 10">
    <name type="scientific">Salix viminalis</name>
    <name type="common">Common osier</name>
    <name type="synonym">Basket willow</name>
    <dbReference type="NCBI Taxonomy" id="40686"/>
    <lineage>
        <taxon>Eukaryota</taxon>
        <taxon>Viridiplantae</taxon>
        <taxon>Streptophyta</taxon>
        <taxon>Embryophyta</taxon>
        <taxon>Tracheophyta</taxon>
        <taxon>Spermatophyta</taxon>
        <taxon>Magnoliopsida</taxon>
        <taxon>eudicotyledons</taxon>
        <taxon>Gunneridae</taxon>
        <taxon>Pentapetalae</taxon>
        <taxon>rosids</taxon>
        <taxon>fabids</taxon>
        <taxon>Malpighiales</taxon>
        <taxon>Salicaceae</taxon>
        <taxon>Saliceae</taxon>
        <taxon>Salix</taxon>
    </lineage>
</organism>
<dbReference type="AlphaFoldDB" id="A0A9Q0VLT3"/>
<dbReference type="InterPro" id="IPR013057">
    <property type="entry name" value="AA_transpt_TM"/>
</dbReference>
<dbReference type="OrthoDB" id="1684102at2759"/>
<feature type="transmembrane region" description="Helical" evidence="7">
    <location>
        <begin position="51"/>
        <end position="73"/>
    </location>
</feature>
<dbReference type="EMBL" id="JAPFFL010000001">
    <property type="protein sequence ID" value="KAJ6749890.1"/>
    <property type="molecule type" value="Genomic_DNA"/>
</dbReference>
<dbReference type="GO" id="GO:0015179">
    <property type="term" value="F:L-amino acid transmembrane transporter activity"/>
    <property type="evidence" value="ECO:0007669"/>
    <property type="project" value="TreeGrafter"/>
</dbReference>
<proteinExistence type="predicted"/>
<evidence type="ECO:0000256" key="1">
    <source>
        <dbReference type="ARBA" id="ARBA00004141"/>
    </source>
</evidence>
<dbReference type="PANTHER" id="PTHR22950">
    <property type="entry name" value="AMINO ACID TRANSPORTER"/>
    <property type="match status" value="1"/>
</dbReference>
<sequence>MGDGLKSSTIPLLQSPSTGTASKIQTLGNIIVSVVGTGILGLPFAFRIAGWLAGSLGVVAAGMATYYCMLLLVQCKEKLASQELTPETETYGDLGYKCMGNTGRYLTEFLIFISQCGGAVAYLVFIGQNLSSVFKGHGISLASFIFLLVPIEVALSWIHSLSSLAPFSIFADICNVLAMAIVVKEDIDKCSVLKGFGMTLSLEASMKEKGGFASLLAKTFSGITLLYVLFGFSGYMAYGDETKDIITLNLPHNWSTIAVQVGLCLGLAFTFPIMAHPIHEIVEGKLRKSEWIRKVSYKEATFHLKLFGSSLRFWQKALDYVFLIGGLLFAAHGFYNSIVGF</sequence>
<reference evidence="9" key="2">
    <citation type="journal article" date="2023" name="Int. J. Mol. Sci.">
        <title>De Novo Assembly and Annotation of 11 Diverse Shrub Willow (Salix) Genomes Reveals Novel Gene Organization in Sex-Linked Regions.</title>
        <authorList>
            <person name="Hyden B."/>
            <person name="Feng K."/>
            <person name="Yates T.B."/>
            <person name="Jawdy S."/>
            <person name="Cereghino C."/>
            <person name="Smart L.B."/>
            <person name="Muchero W."/>
        </authorList>
    </citation>
    <scope>NUCLEOTIDE SEQUENCE [LARGE SCALE GENOMIC DNA]</scope>
    <source>
        <tissue evidence="9">Shoot tip</tissue>
    </source>
</reference>
<dbReference type="Pfam" id="PF01490">
    <property type="entry name" value="Aa_trans"/>
    <property type="match status" value="2"/>
</dbReference>